<keyword evidence="3" id="KW-0804">Transcription</keyword>
<dbReference type="InterPro" id="IPR011051">
    <property type="entry name" value="RmlC_Cupin_sf"/>
</dbReference>
<dbReference type="CDD" id="cd06124">
    <property type="entry name" value="cupin_NimR-like_N"/>
    <property type="match status" value="1"/>
</dbReference>
<organism evidence="5 6">
    <name type="scientific">Acinetobacter proteolyticus</name>
    <dbReference type="NCBI Taxonomy" id="1776741"/>
    <lineage>
        <taxon>Bacteria</taxon>
        <taxon>Pseudomonadati</taxon>
        <taxon>Pseudomonadota</taxon>
        <taxon>Gammaproteobacteria</taxon>
        <taxon>Moraxellales</taxon>
        <taxon>Moraxellaceae</taxon>
        <taxon>Acinetobacter</taxon>
    </lineage>
</organism>
<sequence length="271" mass="31171">MNSSDYNDSDLNYKKTDKMARISPTTCFNADHFHLPVIGIAADMPVHDSGQHSHGRHQLLFSAAGCISIEMDTKVYLLPPGRAAWIPAGVLHRAIMRGVIAYRSLYFSTDLPLRQIPLQIFTVNPLLFAVIERMAFWPWDMSAESQNSLLTVFMEELKTAPKENWRLSFPQDRRLSVWIERIRQGELPLRLNVFAQQAGACERTISRIFIKETGMNYQNWRQQWRLLKAIEMLAEKETISKIAQTLEFISDSAFIAFFRQHTGVTPTCYIC</sequence>
<dbReference type="RefSeq" id="WP_228716557.1">
    <property type="nucleotide sequence ID" value="NZ_CP158965.1"/>
</dbReference>
<gene>
    <name evidence="5" type="ORF">ACI8B_20072</name>
</gene>
<evidence type="ECO:0000256" key="2">
    <source>
        <dbReference type="ARBA" id="ARBA00023125"/>
    </source>
</evidence>
<dbReference type="Proteomes" id="UP000430404">
    <property type="component" value="Unassembled WGS sequence"/>
</dbReference>
<dbReference type="AlphaFoldDB" id="A0A653K401"/>
<evidence type="ECO:0000256" key="1">
    <source>
        <dbReference type="ARBA" id="ARBA00023015"/>
    </source>
</evidence>
<dbReference type="Pfam" id="PF02311">
    <property type="entry name" value="AraC_binding"/>
    <property type="match status" value="1"/>
</dbReference>
<dbReference type="SUPFAM" id="SSF46689">
    <property type="entry name" value="Homeodomain-like"/>
    <property type="match status" value="1"/>
</dbReference>
<reference evidence="5 6" key="1">
    <citation type="submission" date="2019-10" db="EMBL/GenBank/DDBJ databases">
        <authorList>
            <person name="Karimi E."/>
        </authorList>
    </citation>
    <scope>NUCLEOTIDE SEQUENCE [LARGE SCALE GENOMIC DNA]</scope>
    <source>
        <strain evidence="5">Acinetobacter sp. 8BE</strain>
    </source>
</reference>
<dbReference type="InterPro" id="IPR014710">
    <property type="entry name" value="RmlC-like_jellyroll"/>
</dbReference>
<evidence type="ECO:0000313" key="5">
    <source>
        <dbReference type="EMBL" id="VXA54984.1"/>
    </source>
</evidence>
<dbReference type="EMBL" id="CABWKZ010000012">
    <property type="protein sequence ID" value="VXA54984.1"/>
    <property type="molecule type" value="Genomic_DNA"/>
</dbReference>
<accession>A0A653K401</accession>
<feature type="domain" description="HTH araC/xylS-type" evidence="4">
    <location>
        <begin position="173"/>
        <end position="271"/>
    </location>
</feature>
<keyword evidence="1" id="KW-0805">Transcription regulation</keyword>
<keyword evidence="2" id="KW-0238">DNA-binding</keyword>
<dbReference type="Gene3D" id="1.10.10.60">
    <property type="entry name" value="Homeodomain-like"/>
    <property type="match status" value="1"/>
</dbReference>
<dbReference type="InterPro" id="IPR003313">
    <property type="entry name" value="AraC-bd"/>
</dbReference>
<proteinExistence type="predicted"/>
<dbReference type="InterPro" id="IPR009057">
    <property type="entry name" value="Homeodomain-like_sf"/>
</dbReference>
<dbReference type="PANTHER" id="PTHR11019">
    <property type="entry name" value="HTH-TYPE TRANSCRIPTIONAL REGULATOR NIMR"/>
    <property type="match status" value="1"/>
</dbReference>
<dbReference type="Gene3D" id="2.60.120.10">
    <property type="entry name" value="Jelly Rolls"/>
    <property type="match status" value="1"/>
</dbReference>
<dbReference type="GO" id="GO:0003700">
    <property type="term" value="F:DNA-binding transcription factor activity"/>
    <property type="evidence" value="ECO:0007669"/>
    <property type="project" value="InterPro"/>
</dbReference>
<dbReference type="Pfam" id="PF12833">
    <property type="entry name" value="HTH_18"/>
    <property type="match status" value="1"/>
</dbReference>
<dbReference type="InterPro" id="IPR018060">
    <property type="entry name" value="HTH_AraC"/>
</dbReference>
<protein>
    <recommendedName>
        <fullName evidence="4">HTH araC/xylS-type domain-containing protein</fullName>
    </recommendedName>
</protein>
<dbReference type="SUPFAM" id="SSF51182">
    <property type="entry name" value="RmlC-like cupins"/>
    <property type="match status" value="1"/>
</dbReference>
<dbReference type="SMART" id="SM00342">
    <property type="entry name" value="HTH_ARAC"/>
    <property type="match status" value="1"/>
</dbReference>
<dbReference type="PANTHER" id="PTHR11019:SF159">
    <property type="entry name" value="TRANSCRIPTIONAL REGULATOR-RELATED"/>
    <property type="match status" value="1"/>
</dbReference>
<name>A0A653K401_9GAMM</name>
<dbReference type="GO" id="GO:0043565">
    <property type="term" value="F:sequence-specific DNA binding"/>
    <property type="evidence" value="ECO:0007669"/>
    <property type="project" value="InterPro"/>
</dbReference>
<evidence type="ECO:0000256" key="3">
    <source>
        <dbReference type="ARBA" id="ARBA00023163"/>
    </source>
</evidence>
<dbReference type="PROSITE" id="PS01124">
    <property type="entry name" value="HTH_ARAC_FAMILY_2"/>
    <property type="match status" value="1"/>
</dbReference>
<evidence type="ECO:0000259" key="4">
    <source>
        <dbReference type="PROSITE" id="PS01124"/>
    </source>
</evidence>
<evidence type="ECO:0000313" key="6">
    <source>
        <dbReference type="Proteomes" id="UP000430404"/>
    </source>
</evidence>